<feature type="domain" description="BRCT" evidence="12">
    <location>
        <begin position="7"/>
        <end position="125"/>
    </location>
</feature>
<evidence type="ECO:0000256" key="6">
    <source>
        <dbReference type="ARBA" id="ARBA00022763"/>
    </source>
</evidence>
<dbReference type="Gene3D" id="3.60.10.10">
    <property type="entry name" value="Endonuclease/exonuclease/phosphatase"/>
    <property type="match status" value="1"/>
</dbReference>
<keyword evidence="10" id="KW-0539">Nucleus</keyword>
<dbReference type="CDD" id="cd00027">
    <property type="entry name" value="BRCT"/>
    <property type="match status" value="1"/>
</dbReference>
<dbReference type="GO" id="GO:0006302">
    <property type="term" value="P:double-strand break repair"/>
    <property type="evidence" value="ECO:0007669"/>
    <property type="project" value="TreeGrafter"/>
</dbReference>
<keyword evidence="14" id="KW-1185">Reference proteome</keyword>
<dbReference type="Proteomes" id="UP000041254">
    <property type="component" value="Unassembled WGS sequence"/>
</dbReference>
<keyword evidence="5" id="KW-0479">Metal-binding</keyword>
<protein>
    <recommendedName>
        <fullName evidence="12">BRCT domain-containing protein</fullName>
    </recommendedName>
</protein>
<dbReference type="InterPro" id="IPR036691">
    <property type="entry name" value="Endo/exonu/phosph_ase_sf"/>
</dbReference>
<keyword evidence="7" id="KW-0378">Hydrolase</keyword>
<dbReference type="InParanoid" id="A0A0G4GJU1"/>
<evidence type="ECO:0000256" key="9">
    <source>
        <dbReference type="ARBA" id="ARBA00023204"/>
    </source>
</evidence>
<evidence type="ECO:0000256" key="5">
    <source>
        <dbReference type="ARBA" id="ARBA00022723"/>
    </source>
</evidence>
<name>A0A0G4GJU1_VITBC</name>
<dbReference type="OrthoDB" id="9975959at2759"/>
<dbReference type="Pfam" id="PF03372">
    <property type="entry name" value="Exo_endo_phos"/>
    <property type="match status" value="1"/>
</dbReference>
<dbReference type="InterPro" id="IPR001357">
    <property type="entry name" value="BRCT_dom"/>
</dbReference>
<dbReference type="PROSITE" id="PS50172">
    <property type="entry name" value="BRCT"/>
    <property type="match status" value="1"/>
</dbReference>
<evidence type="ECO:0000256" key="11">
    <source>
        <dbReference type="SAM" id="MobiDB-lite"/>
    </source>
</evidence>
<evidence type="ECO:0000313" key="13">
    <source>
        <dbReference type="EMBL" id="CEM30196.1"/>
    </source>
</evidence>
<keyword evidence="8" id="KW-0460">Magnesium</keyword>
<keyword evidence="9" id="KW-0234">DNA repair</keyword>
<sequence length="377" mass="40910">MAESSTSSGGVFSSCNLYFVNRGALSLSRINTMSQRVREKGGQVIEDITSTVIDEQGREEKELHPAITHIVVANTLSRKVFLRFLQASSLTEESISAGRAKVLHDEWVTKSSGTGKRQNDEAYLYQFNESAPGAPSSASASAAASSQAQRSRPRALMSAKEEDEPAKKKARTGGGAESASASAAASSPALKVLTWNIDVDIDEERLKALVALIRKEKPDIVCLQEVTPDRATHLSAWGGEHSLEDEYHVLRGGTRGGSTPAHAMQTHDMTAYAVSPLASLPVWLPAELTLNVTLVFKRSLTVIDGSLDTHWYPRGQIGKRGDEKLRHLCHVRVRPVDGTSGGTELLLCNTHLDSGSPSNDNQFRREQLKDLGQTIIK</sequence>
<dbReference type="GO" id="GO:0004518">
    <property type="term" value="F:nuclease activity"/>
    <property type="evidence" value="ECO:0007669"/>
    <property type="project" value="UniProtKB-KW"/>
</dbReference>
<comment type="subcellular location">
    <subcellularLocation>
        <location evidence="3">Nucleus</location>
        <location evidence="3">PML body</location>
    </subcellularLocation>
</comment>
<dbReference type="SUPFAM" id="SSF52113">
    <property type="entry name" value="BRCT domain"/>
    <property type="match status" value="1"/>
</dbReference>
<evidence type="ECO:0000256" key="10">
    <source>
        <dbReference type="ARBA" id="ARBA00023242"/>
    </source>
</evidence>
<gene>
    <name evidence="13" type="ORF">Vbra_22329</name>
</gene>
<evidence type="ECO:0000259" key="12">
    <source>
        <dbReference type="PROSITE" id="PS50172"/>
    </source>
</evidence>
<reference evidence="13 14" key="1">
    <citation type="submission" date="2014-11" db="EMBL/GenBank/DDBJ databases">
        <authorList>
            <person name="Zhu J."/>
            <person name="Qi W."/>
            <person name="Song R."/>
        </authorList>
    </citation>
    <scope>NUCLEOTIDE SEQUENCE [LARGE SCALE GENOMIC DNA]</scope>
</reference>
<dbReference type="GO" id="GO:0005737">
    <property type="term" value="C:cytoplasm"/>
    <property type="evidence" value="ECO:0007669"/>
    <property type="project" value="TreeGrafter"/>
</dbReference>
<feature type="compositionally biased region" description="Low complexity" evidence="11">
    <location>
        <begin position="134"/>
        <end position="150"/>
    </location>
</feature>
<dbReference type="PANTHER" id="PTHR15822">
    <property type="entry name" value="TRAF AND TNF RECEPTOR-ASSOCIATED PROTEIN"/>
    <property type="match status" value="1"/>
</dbReference>
<dbReference type="VEuPathDB" id="CryptoDB:Vbra_22329"/>
<organism evidence="13 14">
    <name type="scientific">Vitrella brassicaformis (strain CCMP3155)</name>
    <dbReference type="NCBI Taxonomy" id="1169540"/>
    <lineage>
        <taxon>Eukaryota</taxon>
        <taxon>Sar</taxon>
        <taxon>Alveolata</taxon>
        <taxon>Colpodellida</taxon>
        <taxon>Vitrellaceae</taxon>
        <taxon>Vitrella</taxon>
    </lineage>
</organism>
<dbReference type="InterPro" id="IPR036420">
    <property type="entry name" value="BRCT_dom_sf"/>
</dbReference>
<dbReference type="GO" id="GO:0070260">
    <property type="term" value="F:5'-tyrosyl-DNA phosphodiesterase activity"/>
    <property type="evidence" value="ECO:0007669"/>
    <property type="project" value="TreeGrafter"/>
</dbReference>
<dbReference type="SUPFAM" id="SSF56219">
    <property type="entry name" value="DNase I-like"/>
    <property type="match status" value="1"/>
</dbReference>
<proteinExistence type="predicted"/>
<evidence type="ECO:0000256" key="3">
    <source>
        <dbReference type="ARBA" id="ARBA00004322"/>
    </source>
</evidence>
<evidence type="ECO:0000256" key="4">
    <source>
        <dbReference type="ARBA" id="ARBA00022722"/>
    </source>
</evidence>
<dbReference type="AlphaFoldDB" id="A0A0G4GJU1"/>
<evidence type="ECO:0000256" key="1">
    <source>
        <dbReference type="ARBA" id="ARBA00001936"/>
    </source>
</evidence>
<comment type="cofactor">
    <cofactor evidence="1">
        <name>Mn(2+)</name>
        <dbReference type="ChEBI" id="CHEBI:29035"/>
    </cofactor>
</comment>
<keyword evidence="6" id="KW-0227">DNA damage</keyword>
<dbReference type="InterPro" id="IPR005135">
    <property type="entry name" value="Endo/exonuclease/phosphatase"/>
</dbReference>
<accession>A0A0G4GJU1</accession>
<evidence type="ECO:0000313" key="14">
    <source>
        <dbReference type="Proteomes" id="UP000041254"/>
    </source>
</evidence>
<dbReference type="GO" id="GO:0046872">
    <property type="term" value="F:metal ion binding"/>
    <property type="evidence" value="ECO:0007669"/>
    <property type="project" value="UniProtKB-KW"/>
</dbReference>
<dbReference type="PANTHER" id="PTHR15822:SF4">
    <property type="entry name" value="TYROSYL-DNA PHOSPHODIESTERASE 2"/>
    <property type="match status" value="1"/>
</dbReference>
<dbReference type="InterPro" id="IPR051547">
    <property type="entry name" value="TDP2-like"/>
</dbReference>
<feature type="region of interest" description="Disordered" evidence="11">
    <location>
        <begin position="134"/>
        <end position="183"/>
    </location>
</feature>
<evidence type="ECO:0000256" key="2">
    <source>
        <dbReference type="ARBA" id="ARBA00001946"/>
    </source>
</evidence>
<evidence type="ECO:0000256" key="7">
    <source>
        <dbReference type="ARBA" id="ARBA00022801"/>
    </source>
</evidence>
<evidence type="ECO:0000256" key="8">
    <source>
        <dbReference type="ARBA" id="ARBA00022842"/>
    </source>
</evidence>
<keyword evidence="4" id="KW-0540">Nuclease</keyword>
<dbReference type="EMBL" id="CDMY01000689">
    <property type="protein sequence ID" value="CEM30196.1"/>
    <property type="molecule type" value="Genomic_DNA"/>
</dbReference>
<dbReference type="GO" id="GO:0003697">
    <property type="term" value="F:single-stranded DNA binding"/>
    <property type="evidence" value="ECO:0007669"/>
    <property type="project" value="TreeGrafter"/>
</dbReference>
<comment type="cofactor">
    <cofactor evidence="2">
        <name>Mg(2+)</name>
        <dbReference type="ChEBI" id="CHEBI:18420"/>
    </cofactor>
</comment>
<dbReference type="Gene3D" id="3.40.50.10190">
    <property type="entry name" value="BRCT domain"/>
    <property type="match status" value="1"/>
</dbReference>